<evidence type="ECO:0000313" key="1">
    <source>
        <dbReference type="EMBL" id="EUA43994.1"/>
    </source>
</evidence>
<reference evidence="1" key="1">
    <citation type="submission" date="2014-01" db="EMBL/GenBank/DDBJ databases">
        <authorList>
            <person name="Brown-Elliot B."/>
            <person name="Wallace R."/>
            <person name="Lenaerts A."/>
            <person name="Ordway D."/>
            <person name="DeGroote M.A."/>
            <person name="Parker T."/>
            <person name="Sizemore C."/>
            <person name="Tallon L.J."/>
            <person name="Sadzewicz L.K."/>
            <person name="Sengamalay N."/>
            <person name="Fraser C.M."/>
            <person name="Hine E."/>
            <person name="Shefchek K.A."/>
            <person name="Das S.P."/>
            <person name="Tettelin H."/>
        </authorList>
    </citation>
    <scope>NUCLEOTIDE SEQUENCE [LARGE SCALE GENOMIC DNA]</scope>
    <source>
        <strain evidence="1">4042</strain>
    </source>
</reference>
<accession>X8BJE4</accession>
<organism evidence="1">
    <name type="scientific">Mycobacterium xenopi 4042</name>
    <dbReference type="NCBI Taxonomy" id="1299334"/>
    <lineage>
        <taxon>Bacteria</taxon>
        <taxon>Bacillati</taxon>
        <taxon>Actinomycetota</taxon>
        <taxon>Actinomycetes</taxon>
        <taxon>Mycobacteriales</taxon>
        <taxon>Mycobacteriaceae</taxon>
        <taxon>Mycobacterium</taxon>
    </lineage>
</organism>
<dbReference type="EMBL" id="JAOB01000040">
    <property type="protein sequence ID" value="EUA43994.1"/>
    <property type="molecule type" value="Genomic_DNA"/>
</dbReference>
<proteinExistence type="predicted"/>
<protein>
    <submittedName>
        <fullName evidence="1">Uncharacterized protein</fullName>
    </submittedName>
</protein>
<name>X8BJE4_MYCXE</name>
<comment type="caution">
    <text evidence="1">The sequence shown here is derived from an EMBL/GenBank/DDBJ whole genome shotgun (WGS) entry which is preliminary data.</text>
</comment>
<sequence>MATVRFKLDHALAAELEQRFAHRRDADTELGGRFVEPDERPGRSVPDMIAARRCPATSSDNCARRTGRQLRGWRTRDAATDAESGAFTCVSSACLRDGQAIM</sequence>
<gene>
    <name evidence="1" type="ORF">I553_8328</name>
</gene>
<dbReference type="AlphaFoldDB" id="X8BJE4"/>